<evidence type="ECO:0008006" key="9">
    <source>
        <dbReference type="Google" id="ProtNLM"/>
    </source>
</evidence>
<dbReference type="Proteomes" id="UP000242792">
    <property type="component" value="Chromosome"/>
</dbReference>
<feature type="transmembrane region" description="Helical" evidence="6">
    <location>
        <begin position="70"/>
        <end position="92"/>
    </location>
</feature>
<feature type="compositionally biased region" description="Polar residues" evidence="5">
    <location>
        <begin position="335"/>
        <end position="348"/>
    </location>
</feature>
<comment type="subcellular location">
    <subcellularLocation>
        <location evidence="1">Membrane</location>
        <topology evidence="1">Multi-pass membrane protein</topology>
    </subcellularLocation>
</comment>
<keyword evidence="4 6" id="KW-0472">Membrane</keyword>
<evidence type="ECO:0000256" key="6">
    <source>
        <dbReference type="SAM" id="Phobius"/>
    </source>
</evidence>
<keyword evidence="2 6" id="KW-0812">Transmembrane</keyword>
<accession>A0A1V0BEJ5</accession>
<dbReference type="EMBL" id="CP020121">
    <property type="protein sequence ID" value="AQZ98356.1"/>
    <property type="molecule type" value="Genomic_DNA"/>
</dbReference>
<reference evidence="7 8" key="1">
    <citation type="submission" date="2017-03" db="EMBL/GenBank/DDBJ databases">
        <title>Rapid Whole Genome Sequencing of Comamonas kerstersii Causing Continuous ambulatory Peritoneal Dialysis-Associated Peritonitis.</title>
        <authorList>
            <person name="Zheng B."/>
        </authorList>
    </citation>
    <scope>NUCLEOTIDE SEQUENCE [LARGE SCALE GENOMIC DNA]</scope>
    <source>
        <strain evidence="7 8">8943</strain>
    </source>
</reference>
<feature type="region of interest" description="Disordered" evidence="5">
    <location>
        <begin position="335"/>
        <end position="360"/>
    </location>
</feature>
<gene>
    <name evidence="7" type="ORF">B5M06_08905</name>
</gene>
<organism evidence="7 8">
    <name type="scientific">Comamonas kerstersii</name>
    <dbReference type="NCBI Taxonomy" id="225992"/>
    <lineage>
        <taxon>Bacteria</taxon>
        <taxon>Pseudomonadati</taxon>
        <taxon>Pseudomonadota</taxon>
        <taxon>Betaproteobacteria</taxon>
        <taxon>Burkholderiales</taxon>
        <taxon>Comamonadaceae</taxon>
        <taxon>Comamonas</taxon>
    </lineage>
</organism>
<dbReference type="AlphaFoldDB" id="A0A1V0BEJ5"/>
<protein>
    <recommendedName>
        <fullName evidence="9">DUF697 domain-containing protein</fullName>
    </recommendedName>
</protein>
<evidence type="ECO:0000256" key="3">
    <source>
        <dbReference type="ARBA" id="ARBA00022989"/>
    </source>
</evidence>
<evidence type="ECO:0000256" key="1">
    <source>
        <dbReference type="ARBA" id="ARBA00004141"/>
    </source>
</evidence>
<name>A0A1V0BEJ5_9BURK</name>
<proteinExistence type="predicted"/>
<dbReference type="InterPro" id="IPR021147">
    <property type="entry name" value="DUF697"/>
</dbReference>
<evidence type="ECO:0000313" key="7">
    <source>
        <dbReference type="EMBL" id="AQZ98356.1"/>
    </source>
</evidence>
<evidence type="ECO:0000313" key="8">
    <source>
        <dbReference type="Proteomes" id="UP000242792"/>
    </source>
</evidence>
<dbReference type="GO" id="GO:0016020">
    <property type="term" value="C:membrane"/>
    <property type="evidence" value="ECO:0007669"/>
    <property type="project" value="UniProtKB-SubCell"/>
</dbReference>
<dbReference type="Pfam" id="PF05128">
    <property type="entry name" value="DUF697"/>
    <property type="match status" value="1"/>
</dbReference>
<sequence length="360" mass="38211">MSFQTQGFGAVSRRTRTRPCLATLPAMPSWTSRLLVCCALLFVGWCGVFAIAMISQLADAADRLHAGAGIGLFWVLLALLVATVLLPSIWLLRLPAALRYPDDGDLAAAQEYQQRLRAHLARLPRLSGVALDSEEAVHQALQLLRADAEAQTRRAAASVLVSTALLQNGKLDALVVLCSQVQLVWRIARIYGLRPSLRQISYLYGNVGACMLIASSLEDVDFAELTAPIVQSATPAALGSIPGLGTMGNLLTNSLASGAANAFLTLRVGLIADAYCAPEHTPQRAQIRQSSTRRAAQLLGAIVKESGSQVTQAVYGRIKQGVLSTAQAAADSVKNAASQVRSSTTSGLQRLRGKEDGQDA</sequence>
<evidence type="ECO:0000256" key="2">
    <source>
        <dbReference type="ARBA" id="ARBA00022692"/>
    </source>
</evidence>
<evidence type="ECO:0000256" key="4">
    <source>
        <dbReference type="ARBA" id="ARBA00023136"/>
    </source>
</evidence>
<dbReference type="OrthoDB" id="384184at2"/>
<keyword evidence="3 6" id="KW-1133">Transmembrane helix</keyword>
<evidence type="ECO:0000256" key="5">
    <source>
        <dbReference type="SAM" id="MobiDB-lite"/>
    </source>
</evidence>
<dbReference type="KEGG" id="cke:B5M06_08905"/>
<feature type="transmembrane region" description="Helical" evidence="6">
    <location>
        <begin position="34"/>
        <end position="58"/>
    </location>
</feature>